<comment type="caution">
    <text evidence="3">The sequence shown here is derived from an EMBL/GenBank/DDBJ whole genome shotgun (WGS) entry which is preliminary data.</text>
</comment>
<dbReference type="InterPro" id="IPR011990">
    <property type="entry name" value="TPR-like_helical_dom_sf"/>
</dbReference>
<accession>A0ABQ8F5L7</accession>
<feature type="domain" description="DNA/RNA-binding" evidence="1">
    <location>
        <begin position="200"/>
        <end position="230"/>
    </location>
</feature>
<sequence length="922" mass="101636">MEKLLSSNDEDSLARLILEPKRMFKVALSNHGPLDPGSITRRIGLRDTIEALIFNTSDIVNVELALWKEPHLRMIESYRDKIKSPKQSAAVLALVSAGFRSFLSNSIGFYLELIRKLQARVQLQIVHQHVFPKLGLCMEFGSDVVVSGDPCRRYPSEKLAISDSHATLVIHRCLVRLGDLARYRDLHSGHNHKPLKCELAKRFYQTALDLLPDNGHPYNQLSVVASNGETDYLGSFELSFRSNIRATCESAQAKVLQGVLKPNSSPPTFAAEFKAHIGLFLNTTPSSTNVTDGSDLIISKLKTFLSDGALRKRLSISSNDIKSILIVSLGTLYLCENPNILGSHVVPALSPKGLSKQAMNENPHAISDILSFIWKLFVIVFDHATSRAVYQLKEGIVWNPVDNWTGPESLDYIEPLLLHIKLALVFIVKRSCALESAGLSTTEDWKSVADICTIVSRTFSVLCQSSLEDLGALAEHTLKEDLDWRSFLVLHDPNSSRIFTLPNTDFSEAKMTQIRIAHIMALADRLCTLQPYKLFSSIQMEGSTSLQIYTATPLEADPLLMPTKKLVPEPWDFSIDDQSGRNLSLTHSQQLYTCLPHYPHLSTDAPNIWERSVNDSLPRSGSFIKSPLSNIPLGAVGIDMSTPPMPSSLGGAKQTVLSDRNSTHSISTLWSRRATLPESSNEPLLRIGRSVSFQDPTSHSENSNDAFREMEREVNTLGFLDLESLHMGECNSSSPTVRKVTGDLSHPSLASTGIFYPPLSEESCHDRQFSRRRTVSSIVPNTTHIHHDDSKNTFQPGVSLRKSFSSISNSTANDTTSSIWASQGSHTYALPSVGPRGMFTSGRSSTGGFYNQDSFLVDQLSWLSSFDGLDTTTRLINDNVATAAAAGNDTSIAADPHLVSSDLAVFDFGTSTDLLHEGEEDI</sequence>
<dbReference type="PANTHER" id="PTHR15696">
    <property type="entry name" value="SMG-7 SUPPRESSOR WITH MORPHOLOGICAL EFFECT ON GENITALIA PROTEIN 7"/>
    <property type="match status" value="1"/>
</dbReference>
<evidence type="ECO:0008006" key="5">
    <source>
        <dbReference type="Google" id="ProtNLM"/>
    </source>
</evidence>
<organism evidence="3 4">
    <name type="scientific">Batrachochytrium salamandrivorans</name>
    <dbReference type="NCBI Taxonomy" id="1357716"/>
    <lineage>
        <taxon>Eukaryota</taxon>
        <taxon>Fungi</taxon>
        <taxon>Fungi incertae sedis</taxon>
        <taxon>Chytridiomycota</taxon>
        <taxon>Chytridiomycota incertae sedis</taxon>
        <taxon>Chytridiomycetes</taxon>
        <taxon>Rhizophydiales</taxon>
        <taxon>Rhizophydiales incertae sedis</taxon>
        <taxon>Batrachochytrium</taxon>
    </lineage>
</organism>
<feature type="domain" description="Telomerase activating protein Est1-like N-terminal" evidence="2">
    <location>
        <begin position="62"/>
        <end position="187"/>
    </location>
</feature>
<gene>
    <name evidence="3" type="ORF">BASA50_008310</name>
</gene>
<evidence type="ECO:0000313" key="4">
    <source>
        <dbReference type="Proteomes" id="UP001648503"/>
    </source>
</evidence>
<dbReference type="Proteomes" id="UP001648503">
    <property type="component" value="Unassembled WGS sequence"/>
</dbReference>
<evidence type="ECO:0000259" key="2">
    <source>
        <dbReference type="Pfam" id="PF10374"/>
    </source>
</evidence>
<protein>
    <recommendedName>
        <fullName evidence="5">DNA/RNA-binding domain-containing protein</fullName>
    </recommendedName>
</protein>
<proteinExistence type="predicted"/>
<dbReference type="PANTHER" id="PTHR15696:SF0">
    <property type="entry name" value="TELOMERASE-BINDING PROTEIN EST1A"/>
    <property type="match status" value="1"/>
</dbReference>
<dbReference type="InterPro" id="IPR018834">
    <property type="entry name" value="DNA/RNA-bd_Est1-type"/>
</dbReference>
<reference evidence="3 4" key="1">
    <citation type="submission" date="2021-02" db="EMBL/GenBank/DDBJ databases">
        <title>Variation within the Batrachochytrium salamandrivorans European outbreak.</title>
        <authorList>
            <person name="Kelly M."/>
            <person name="Pasmans F."/>
            <person name="Shea T.P."/>
            <person name="Munoz J.F."/>
            <person name="Carranza S."/>
            <person name="Cuomo C.A."/>
            <person name="Martel A."/>
        </authorList>
    </citation>
    <scope>NUCLEOTIDE SEQUENCE [LARGE SCALE GENOMIC DNA]</scope>
    <source>
        <strain evidence="3 4">AMFP18/2</strain>
    </source>
</reference>
<dbReference type="SUPFAM" id="SSF48452">
    <property type="entry name" value="TPR-like"/>
    <property type="match status" value="1"/>
</dbReference>
<evidence type="ECO:0000313" key="3">
    <source>
        <dbReference type="EMBL" id="KAH6592027.1"/>
    </source>
</evidence>
<dbReference type="InterPro" id="IPR045153">
    <property type="entry name" value="Est1/Ebs1-like"/>
</dbReference>
<name>A0ABQ8F5L7_9FUNG</name>
<dbReference type="Pfam" id="PF10373">
    <property type="entry name" value="EST1_DNA_bind"/>
    <property type="match status" value="1"/>
</dbReference>
<dbReference type="InterPro" id="IPR019458">
    <property type="entry name" value="Est1-like_N"/>
</dbReference>
<dbReference type="Pfam" id="PF10374">
    <property type="entry name" value="EST1"/>
    <property type="match status" value="1"/>
</dbReference>
<dbReference type="EMBL" id="JAFCIX010000391">
    <property type="protein sequence ID" value="KAH6592027.1"/>
    <property type="molecule type" value="Genomic_DNA"/>
</dbReference>
<keyword evidence="4" id="KW-1185">Reference proteome</keyword>
<dbReference type="Gene3D" id="1.25.40.10">
    <property type="entry name" value="Tetratricopeptide repeat domain"/>
    <property type="match status" value="1"/>
</dbReference>
<evidence type="ECO:0000259" key="1">
    <source>
        <dbReference type="Pfam" id="PF10373"/>
    </source>
</evidence>